<dbReference type="InterPro" id="IPR025758">
    <property type="entry name" value="Fic/DOC_N"/>
</dbReference>
<evidence type="ECO:0000259" key="1">
    <source>
        <dbReference type="PROSITE" id="PS51459"/>
    </source>
</evidence>
<reference evidence="3" key="2">
    <citation type="submission" date="2023-07" db="EMBL/GenBank/DDBJ databases">
        <title>Ancylobacter moscoviensis sp. nov., facultatively methylotrophic bacteria from activated sludge and the reclassification of Starkeya novella (Starkey 1934) Kelly et al. 2000 as Ancylobacter novellus comb. nov., Starkeya koreensis Im et al. 2006 as Ancylobacter koreensis comb.nov., Angulomicrobium tetraedrale Vasil'eva et al. 1986 as Ancylobacter tetraedralis comb. nov., Angulomicrobium amanitiforme Fritz et al. 2004 as Ancylobacter amanitiformis comb. nov. and Methylorhabdus multivorans Doronina et al. 1996 as Ancylobacter multivorans comb. nov. and emended description of the genus Ancylobacter.</title>
        <authorList>
            <person name="Doronina N."/>
            <person name="Chemodurova A."/>
            <person name="Grouzdev D."/>
            <person name="Koziaeva V."/>
            <person name="Shi W."/>
            <person name="Wu L."/>
            <person name="Kaparullina E."/>
        </authorList>
    </citation>
    <scope>NUCLEOTIDE SEQUENCE [LARGE SCALE GENOMIC DNA]</scope>
    <source>
        <strain evidence="3">Jip08</strain>
    </source>
</reference>
<protein>
    <submittedName>
        <fullName evidence="2">Fic family protein</fullName>
    </submittedName>
</protein>
<dbReference type="PROSITE" id="PS51459">
    <property type="entry name" value="FIDO"/>
    <property type="match status" value="1"/>
</dbReference>
<dbReference type="RefSeq" id="WP_247198650.1">
    <property type="nucleotide sequence ID" value="NZ_JALKCG010000001.1"/>
</dbReference>
<organism evidence="2 3">
    <name type="scientific">Ancylobacter koreensis</name>
    <dbReference type="NCBI Taxonomy" id="266121"/>
    <lineage>
        <taxon>Bacteria</taxon>
        <taxon>Pseudomonadati</taxon>
        <taxon>Pseudomonadota</taxon>
        <taxon>Alphaproteobacteria</taxon>
        <taxon>Hyphomicrobiales</taxon>
        <taxon>Xanthobacteraceae</taxon>
        <taxon>Ancylobacter</taxon>
    </lineage>
</organism>
<gene>
    <name evidence="2" type="ORF">MWN33_02985</name>
</gene>
<dbReference type="Pfam" id="PF13784">
    <property type="entry name" value="Fic_N"/>
    <property type="match status" value="1"/>
</dbReference>
<proteinExistence type="predicted"/>
<dbReference type="InterPro" id="IPR003812">
    <property type="entry name" value="Fido"/>
</dbReference>
<dbReference type="InterPro" id="IPR026287">
    <property type="entry name" value="SoFic-like"/>
</dbReference>
<dbReference type="SUPFAM" id="SSF140931">
    <property type="entry name" value="Fic-like"/>
    <property type="match status" value="1"/>
</dbReference>
<dbReference type="Proteomes" id="UP001202867">
    <property type="component" value="Unassembled WGS sequence"/>
</dbReference>
<sequence length="387" mass="42796">MKPDDFAGTPSGTLVPTDRSQWAFVPNRLPPPLDLSSLAEPLARTSQLLGELNGIGRTLADPLLLIRPLQAREALTSSSMEGTYTTLDELLLVDAGGPETEALHDTREVVNYRRALANAIESLERLPLSLRTMRDAHRTLLAGVRRHRGSSAQPGEFKVHQNFIGAREIEAARFVPPPPVEAAACLGELEKYIHRENRGGIPDLVDAALIHYQFETIHPFADGNGRVGRMLIPLHLFVRRALREPILYLSSTLEARKDEYIDLMFAVSQRGEWLEWIAFFLEVVADACTSAIATADALLALQRDYRRRATGAGRSSNLLAIIDHLFRSQIVTIPSVASLLGVQYRSAQLNIEALVSVGILSEIPGTSNPKYFMAREIRDVINQSLAR</sequence>
<evidence type="ECO:0000313" key="3">
    <source>
        <dbReference type="Proteomes" id="UP001202867"/>
    </source>
</evidence>
<comment type="caution">
    <text evidence="2">The sequence shown here is derived from an EMBL/GenBank/DDBJ whole genome shotgun (WGS) entry which is preliminary data.</text>
</comment>
<dbReference type="InterPro" id="IPR036597">
    <property type="entry name" value="Fido-like_dom_sf"/>
</dbReference>
<dbReference type="Gene3D" id="1.10.3290.10">
    <property type="entry name" value="Fido-like domain"/>
    <property type="match status" value="1"/>
</dbReference>
<dbReference type="PANTHER" id="PTHR13504:SF38">
    <property type="entry name" value="FIDO DOMAIN-CONTAINING PROTEIN"/>
    <property type="match status" value="1"/>
</dbReference>
<keyword evidence="3" id="KW-1185">Reference proteome</keyword>
<feature type="domain" description="Fido" evidence="1">
    <location>
        <begin position="128"/>
        <end position="282"/>
    </location>
</feature>
<evidence type="ECO:0000313" key="2">
    <source>
        <dbReference type="EMBL" id="MCK0206992.1"/>
    </source>
</evidence>
<dbReference type="Pfam" id="PF02661">
    <property type="entry name" value="Fic"/>
    <property type="match status" value="1"/>
</dbReference>
<name>A0ABT0DI99_9HYPH</name>
<dbReference type="EMBL" id="JALKCG010000001">
    <property type="protein sequence ID" value="MCK0206992.1"/>
    <property type="molecule type" value="Genomic_DNA"/>
</dbReference>
<accession>A0ABT0DI99</accession>
<dbReference type="PIRSF" id="PIRSF038925">
    <property type="entry name" value="AMP-prot_trans"/>
    <property type="match status" value="1"/>
</dbReference>
<reference evidence="2 3" key="1">
    <citation type="submission" date="2022-04" db="EMBL/GenBank/DDBJ databases">
        <authorList>
            <person name="Grouzdev D.S."/>
            <person name="Pantiukh K.S."/>
            <person name="Krutkina M.S."/>
        </authorList>
    </citation>
    <scope>NUCLEOTIDE SEQUENCE [LARGE SCALE GENOMIC DNA]</scope>
    <source>
        <strain evidence="2 3">Jip08</strain>
    </source>
</reference>
<dbReference type="InterPro" id="IPR040198">
    <property type="entry name" value="Fido_containing"/>
</dbReference>
<dbReference type="PANTHER" id="PTHR13504">
    <property type="entry name" value="FIDO DOMAIN-CONTAINING PROTEIN DDB_G0283145"/>
    <property type="match status" value="1"/>
</dbReference>